<reference evidence="5" key="1">
    <citation type="submission" date="2025-08" db="UniProtKB">
        <authorList>
            <consortium name="RefSeq"/>
        </authorList>
    </citation>
    <scope>IDENTIFICATION</scope>
</reference>
<feature type="region of interest" description="Disordered" evidence="3">
    <location>
        <begin position="213"/>
        <end position="235"/>
    </location>
</feature>
<evidence type="ECO:0000313" key="5">
    <source>
        <dbReference type="RefSeq" id="XP_003395796.3"/>
    </source>
</evidence>
<gene>
    <name evidence="5" type="primary">LOC100648822</name>
</gene>
<dbReference type="GO" id="GO:0000470">
    <property type="term" value="P:maturation of LSU-rRNA"/>
    <property type="evidence" value="ECO:0007669"/>
    <property type="project" value="TreeGrafter"/>
</dbReference>
<proteinExistence type="inferred from homology"/>
<evidence type="ECO:0000256" key="1">
    <source>
        <dbReference type="ARBA" id="ARBA00007462"/>
    </source>
</evidence>
<evidence type="ECO:0000313" key="4">
    <source>
        <dbReference type="Proteomes" id="UP000835206"/>
    </source>
</evidence>
<feature type="region of interest" description="Disordered" evidence="3">
    <location>
        <begin position="253"/>
        <end position="274"/>
    </location>
</feature>
<name>A0A9B0F3P4_BOMTE</name>
<dbReference type="AlphaFoldDB" id="A0A9B0F3P4"/>
<accession>A0A9B0F3P4</accession>
<dbReference type="Proteomes" id="UP000835206">
    <property type="component" value="Chromosome 5"/>
</dbReference>
<dbReference type="OrthoDB" id="20949at2759"/>
<dbReference type="PANTHER" id="PTHR13245">
    <property type="entry name" value="RRP15-LIKE PROTEIN"/>
    <property type="match status" value="1"/>
</dbReference>
<comment type="similarity">
    <text evidence="1">Belongs to the RRP15 family.</text>
</comment>
<keyword evidence="4" id="KW-1185">Reference proteome</keyword>
<dbReference type="InterPro" id="IPR012459">
    <property type="entry name" value="Rrp15"/>
</dbReference>
<feature type="compositionally biased region" description="Basic and acidic residues" evidence="3">
    <location>
        <begin position="218"/>
        <end position="228"/>
    </location>
</feature>
<feature type="region of interest" description="Disordered" evidence="3">
    <location>
        <begin position="42"/>
        <end position="63"/>
    </location>
</feature>
<dbReference type="RefSeq" id="XP_003395796.3">
    <property type="nucleotide sequence ID" value="XM_003395748.4"/>
</dbReference>
<dbReference type="GO" id="GO:0000460">
    <property type="term" value="P:maturation of 5.8S rRNA"/>
    <property type="evidence" value="ECO:0007669"/>
    <property type="project" value="TreeGrafter"/>
</dbReference>
<feature type="compositionally biased region" description="Acidic residues" evidence="3">
    <location>
        <begin position="257"/>
        <end position="274"/>
    </location>
</feature>
<evidence type="ECO:0000256" key="2">
    <source>
        <dbReference type="ARBA" id="ARBA00017475"/>
    </source>
</evidence>
<organism evidence="4 5">
    <name type="scientific">Bombus terrestris</name>
    <name type="common">Buff-tailed bumblebee</name>
    <name type="synonym">Apis terrestris</name>
    <dbReference type="NCBI Taxonomy" id="30195"/>
    <lineage>
        <taxon>Eukaryota</taxon>
        <taxon>Metazoa</taxon>
        <taxon>Ecdysozoa</taxon>
        <taxon>Arthropoda</taxon>
        <taxon>Hexapoda</taxon>
        <taxon>Insecta</taxon>
        <taxon>Pterygota</taxon>
        <taxon>Neoptera</taxon>
        <taxon>Endopterygota</taxon>
        <taxon>Hymenoptera</taxon>
        <taxon>Apocrita</taxon>
        <taxon>Aculeata</taxon>
        <taxon>Apoidea</taxon>
        <taxon>Anthophila</taxon>
        <taxon>Apidae</taxon>
        <taxon>Bombus</taxon>
        <taxon>Bombus</taxon>
    </lineage>
</organism>
<dbReference type="GO" id="GO:0030687">
    <property type="term" value="C:preribosome, large subunit precursor"/>
    <property type="evidence" value="ECO:0007669"/>
    <property type="project" value="TreeGrafter"/>
</dbReference>
<feature type="region of interest" description="Disordered" evidence="3">
    <location>
        <begin position="107"/>
        <end position="130"/>
    </location>
</feature>
<protein>
    <recommendedName>
        <fullName evidence="2">RRP15-like protein</fullName>
    </recommendedName>
</protein>
<dbReference type="GeneID" id="100648822"/>
<dbReference type="PANTHER" id="PTHR13245:SF14">
    <property type="entry name" value="RRP15-LIKE PROTEIN"/>
    <property type="match status" value="1"/>
</dbReference>
<dbReference type="Pfam" id="PF07890">
    <property type="entry name" value="Rrp15p"/>
    <property type="match status" value="1"/>
</dbReference>
<evidence type="ECO:0000256" key="3">
    <source>
        <dbReference type="SAM" id="MobiDB-lite"/>
    </source>
</evidence>
<dbReference type="KEGG" id="bter:100648822"/>
<sequence length="274" mass="31496">MVDWPSINMHVQGGPDSEAVELGRPSRRSIKMKHIKMHIGEEEFEDDELTDAKNGVGGNPGWADAMQKILQTKKPKRRKTIVLSKAKRLCDVKDEKDKEKLSFEIEEEKRETKTEKLEEGDANVKEPQIKERKKEKNLGIRVKPSITDRERERTLQKIATKGVVQLFNAVKQQQGEINKKLSEAGPLERKRDQVLKNIDKTVFLDVLMGGSKSIPVDNDVKNETQENGKHKKKKEKEIWNVLREDFVMGTKLKDWDREDVDEDSSAPEDVDSEN</sequence>